<evidence type="ECO:0000313" key="4">
    <source>
        <dbReference type="EMBL" id="EKC25638.1"/>
    </source>
</evidence>
<accession>K1PV91</accession>
<protein>
    <submittedName>
        <fullName evidence="4">Estrogen sulfotransferase</fullName>
    </submittedName>
</protein>
<name>K1PV91_MAGGI</name>
<dbReference type="EMBL" id="JH816145">
    <property type="protein sequence ID" value="EKC25638.1"/>
    <property type="molecule type" value="Genomic_DNA"/>
</dbReference>
<dbReference type="HOGENOM" id="CLU_027239_1_2_1"/>
<dbReference type="InterPro" id="IPR000863">
    <property type="entry name" value="Sulfotransferase_dom"/>
</dbReference>
<feature type="domain" description="Sulfotransferase" evidence="3">
    <location>
        <begin position="35"/>
        <end position="278"/>
    </location>
</feature>
<dbReference type="PANTHER" id="PTHR11783">
    <property type="entry name" value="SULFOTRANSFERASE SULT"/>
    <property type="match status" value="1"/>
</dbReference>
<comment type="similarity">
    <text evidence="1">Belongs to the sulfotransferase 1 family.</text>
</comment>
<evidence type="ECO:0000256" key="2">
    <source>
        <dbReference type="ARBA" id="ARBA00022679"/>
    </source>
</evidence>
<keyword evidence="2 4" id="KW-0808">Transferase</keyword>
<evidence type="ECO:0000256" key="1">
    <source>
        <dbReference type="ARBA" id="ARBA00005771"/>
    </source>
</evidence>
<dbReference type="AlphaFoldDB" id="K1PV91"/>
<dbReference type="InParanoid" id="K1PV91"/>
<proteinExistence type="inferred from homology"/>
<dbReference type="SUPFAM" id="SSF52540">
    <property type="entry name" value="P-loop containing nucleoside triphosphate hydrolases"/>
    <property type="match status" value="1"/>
</dbReference>
<gene>
    <name evidence="4" type="ORF">CGI_10015136</name>
</gene>
<dbReference type="GO" id="GO:0008146">
    <property type="term" value="F:sulfotransferase activity"/>
    <property type="evidence" value="ECO:0007669"/>
    <property type="project" value="InterPro"/>
</dbReference>
<reference evidence="4" key="1">
    <citation type="journal article" date="2012" name="Nature">
        <title>The oyster genome reveals stress adaptation and complexity of shell formation.</title>
        <authorList>
            <person name="Zhang G."/>
            <person name="Fang X."/>
            <person name="Guo X."/>
            <person name="Li L."/>
            <person name="Luo R."/>
            <person name="Xu F."/>
            <person name="Yang P."/>
            <person name="Zhang L."/>
            <person name="Wang X."/>
            <person name="Qi H."/>
            <person name="Xiong Z."/>
            <person name="Que H."/>
            <person name="Xie Y."/>
            <person name="Holland P.W."/>
            <person name="Paps J."/>
            <person name="Zhu Y."/>
            <person name="Wu F."/>
            <person name="Chen Y."/>
            <person name="Wang J."/>
            <person name="Peng C."/>
            <person name="Meng J."/>
            <person name="Yang L."/>
            <person name="Liu J."/>
            <person name="Wen B."/>
            <person name="Zhang N."/>
            <person name="Huang Z."/>
            <person name="Zhu Q."/>
            <person name="Feng Y."/>
            <person name="Mount A."/>
            <person name="Hedgecock D."/>
            <person name="Xu Z."/>
            <person name="Liu Y."/>
            <person name="Domazet-Loso T."/>
            <person name="Du Y."/>
            <person name="Sun X."/>
            <person name="Zhang S."/>
            <person name="Liu B."/>
            <person name="Cheng P."/>
            <person name="Jiang X."/>
            <person name="Li J."/>
            <person name="Fan D."/>
            <person name="Wang W."/>
            <person name="Fu W."/>
            <person name="Wang T."/>
            <person name="Wang B."/>
            <person name="Zhang J."/>
            <person name="Peng Z."/>
            <person name="Li Y."/>
            <person name="Li N."/>
            <person name="Wang J."/>
            <person name="Chen M."/>
            <person name="He Y."/>
            <person name="Tan F."/>
            <person name="Song X."/>
            <person name="Zheng Q."/>
            <person name="Huang R."/>
            <person name="Yang H."/>
            <person name="Du X."/>
            <person name="Chen L."/>
            <person name="Yang M."/>
            <person name="Gaffney P.M."/>
            <person name="Wang S."/>
            <person name="Luo L."/>
            <person name="She Z."/>
            <person name="Ming Y."/>
            <person name="Huang W."/>
            <person name="Zhang S."/>
            <person name="Huang B."/>
            <person name="Zhang Y."/>
            <person name="Qu T."/>
            <person name="Ni P."/>
            <person name="Miao G."/>
            <person name="Wang J."/>
            <person name="Wang Q."/>
            <person name="Steinberg C.E."/>
            <person name="Wang H."/>
            <person name="Li N."/>
            <person name="Qian L."/>
            <person name="Zhang G."/>
            <person name="Li Y."/>
            <person name="Yang H."/>
            <person name="Liu X."/>
            <person name="Wang J."/>
            <person name="Yin Y."/>
            <person name="Wang J."/>
        </authorList>
    </citation>
    <scope>NUCLEOTIDE SEQUENCE [LARGE SCALE GENOMIC DNA]</scope>
    <source>
        <strain evidence="4">05x7-T-G4-1.051#20</strain>
    </source>
</reference>
<sequence>MDYPVYEGVGLPKMATFLENPGKTIQNIQDLKLGPDAVILATFPRSGTHWVYEIVHMLHNKEANYATKSREAVFLEGLSDLGPLQSYNQVVTTHLPFQWIPKQHLETGGKIIHVIRNPKDVAVSLYKFLVSCNSIEETFEEFLFGYFLKEEVMYGGWFDYNKAFIRESEARKDQIIMLQYEKLQRNTKEELKRLAKFLNVKDAEPLLEDIAEKCSFDSLKSAEKTSQNDDTMSDIMKSIHRKNNPTVYRKGKIGDWKNHFTVAMSETFDKAYADNMRNVALDIDFV</sequence>
<dbReference type="Pfam" id="PF00685">
    <property type="entry name" value="Sulfotransfer_1"/>
    <property type="match status" value="1"/>
</dbReference>
<dbReference type="InterPro" id="IPR027417">
    <property type="entry name" value="P-loop_NTPase"/>
</dbReference>
<evidence type="ECO:0000259" key="3">
    <source>
        <dbReference type="Pfam" id="PF00685"/>
    </source>
</evidence>
<organism evidence="4">
    <name type="scientific">Magallana gigas</name>
    <name type="common">Pacific oyster</name>
    <name type="synonym">Crassostrea gigas</name>
    <dbReference type="NCBI Taxonomy" id="29159"/>
    <lineage>
        <taxon>Eukaryota</taxon>
        <taxon>Metazoa</taxon>
        <taxon>Spiralia</taxon>
        <taxon>Lophotrochozoa</taxon>
        <taxon>Mollusca</taxon>
        <taxon>Bivalvia</taxon>
        <taxon>Autobranchia</taxon>
        <taxon>Pteriomorphia</taxon>
        <taxon>Ostreida</taxon>
        <taxon>Ostreoidea</taxon>
        <taxon>Ostreidae</taxon>
        <taxon>Magallana</taxon>
    </lineage>
</organism>
<dbReference type="Gene3D" id="3.40.50.300">
    <property type="entry name" value="P-loop containing nucleotide triphosphate hydrolases"/>
    <property type="match status" value="1"/>
</dbReference>